<proteinExistence type="predicted"/>
<evidence type="ECO:0000256" key="1">
    <source>
        <dbReference type="ARBA" id="ARBA00022801"/>
    </source>
</evidence>
<keyword evidence="4" id="KW-1185">Reference proteome</keyword>
<keyword evidence="1" id="KW-0378">Hydrolase</keyword>
<dbReference type="AlphaFoldDB" id="A0AAJ0GBT5"/>
<dbReference type="EMBL" id="JAWDJX010000041">
    <property type="protein sequence ID" value="KAK3049238.1"/>
    <property type="molecule type" value="Genomic_DNA"/>
</dbReference>
<protein>
    <recommendedName>
        <fullName evidence="2">Alpha/beta hydrolase fold-3 domain-containing protein</fullName>
    </recommendedName>
</protein>
<dbReference type="PANTHER" id="PTHR48081">
    <property type="entry name" value="AB HYDROLASE SUPERFAMILY PROTEIN C4A8.06C"/>
    <property type="match status" value="1"/>
</dbReference>
<dbReference type="PANTHER" id="PTHR48081:SF8">
    <property type="entry name" value="ALPHA_BETA HYDROLASE FOLD-3 DOMAIN-CONTAINING PROTEIN-RELATED"/>
    <property type="match status" value="1"/>
</dbReference>
<organism evidence="3 4">
    <name type="scientific">Extremus antarcticus</name>
    <dbReference type="NCBI Taxonomy" id="702011"/>
    <lineage>
        <taxon>Eukaryota</taxon>
        <taxon>Fungi</taxon>
        <taxon>Dikarya</taxon>
        <taxon>Ascomycota</taxon>
        <taxon>Pezizomycotina</taxon>
        <taxon>Dothideomycetes</taxon>
        <taxon>Dothideomycetidae</taxon>
        <taxon>Mycosphaerellales</taxon>
        <taxon>Extremaceae</taxon>
        <taxon>Extremus</taxon>
    </lineage>
</organism>
<reference evidence="3" key="1">
    <citation type="submission" date="2023-04" db="EMBL/GenBank/DDBJ databases">
        <title>Black Yeasts Isolated from many extreme environments.</title>
        <authorList>
            <person name="Coleine C."/>
            <person name="Stajich J.E."/>
            <person name="Selbmann L."/>
        </authorList>
    </citation>
    <scope>NUCLEOTIDE SEQUENCE</scope>
    <source>
        <strain evidence="3">CCFEE 5312</strain>
    </source>
</reference>
<accession>A0AAJ0GBT5</accession>
<dbReference type="InterPro" id="IPR013094">
    <property type="entry name" value="AB_hydrolase_3"/>
</dbReference>
<evidence type="ECO:0000313" key="4">
    <source>
        <dbReference type="Proteomes" id="UP001271007"/>
    </source>
</evidence>
<feature type="domain" description="Alpha/beta hydrolase fold-3" evidence="2">
    <location>
        <begin position="98"/>
        <end position="315"/>
    </location>
</feature>
<dbReference type="Pfam" id="PF07859">
    <property type="entry name" value="Abhydrolase_3"/>
    <property type="match status" value="1"/>
</dbReference>
<dbReference type="InterPro" id="IPR029058">
    <property type="entry name" value="AB_hydrolase_fold"/>
</dbReference>
<name>A0AAJ0GBT5_9PEZI</name>
<sequence>MADVKDWMALAKPDPEWDQAVKDMMGGQQPDLGVFPGIPELREWITNAKLQTAALMGAGKIEGIVEDDHQVEMRDGHKITCRTHRPEKNPEGGSPLFVVYHGGGWCIGGLENEELLARKIVEKLGAVVVNVDYRLGPEWKFPTAINDSWDATKWAAANASSLGADPSKGFITGGTSAGGNITAVVSLLARDEKLSPPVTGTLLMIPFYVAHQFIPESWKADYNSWEQNKYAPILSQKACNLFIDNYFPDASKRNDPLMSPALWPTGFAGLPPAVFQVCGQDPLRDEALIVEREMREKHGIKTKMLVYPGQPHGFWSVLPTMDASKKFVEDSVDGVKWLLEQK</sequence>
<dbReference type="SUPFAM" id="SSF53474">
    <property type="entry name" value="alpha/beta-Hydrolases"/>
    <property type="match status" value="1"/>
</dbReference>
<dbReference type="GO" id="GO:0016787">
    <property type="term" value="F:hydrolase activity"/>
    <property type="evidence" value="ECO:0007669"/>
    <property type="project" value="UniProtKB-KW"/>
</dbReference>
<evidence type="ECO:0000313" key="3">
    <source>
        <dbReference type="EMBL" id="KAK3049238.1"/>
    </source>
</evidence>
<evidence type="ECO:0000259" key="2">
    <source>
        <dbReference type="Pfam" id="PF07859"/>
    </source>
</evidence>
<dbReference type="Gene3D" id="3.40.50.1820">
    <property type="entry name" value="alpha/beta hydrolase"/>
    <property type="match status" value="1"/>
</dbReference>
<comment type="caution">
    <text evidence="3">The sequence shown here is derived from an EMBL/GenBank/DDBJ whole genome shotgun (WGS) entry which is preliminary data.</text>
</comment>
<dbReference type="Proteomes" id="UP001271007">
    <property type="component" value="Unassembled WGS sequence"/>
</dbReference>
<dbReference type="InterPro" id="IPR050300">
    <property type="entry name" value="GDXG_lipolytic_enzyme"/>
</dbReference>
<gene>
    <name evidence="3" type="ORF">LTR09_009416</name>
</gene>